<feature type="transmembrane region" description="Helical" evidence="1">
    <location>
        <begin position="79"/>
        <end position="99"/>
    </location>
</feature>
<dbReference type="EMBL" id="JAHESD010000048">
    <property type="protein sequence ID" value="MBT1705179.1"/>
    <property type="molecule type" value="Genomic_DNA"/>
</dbReference>
<evidence type="ECO:0000313" key="3">
    <source>
        <dbReference type="Proteomes" id="UP000772618"/>
    </source>
</evidence>
<comment type="caution">
    <text evidence="2">The sequence shown here is derived from an EMBL/GenBank/DDBJ whole genome shotgun (WGS) entry which is preliminary data.</text>
</comment>
<feature type="transmembrane region" description="Helical" evidence="1">
    <location>
        <begin position="111"/>
        <end position="133"/>
    </location>
</feature>
<organism evidence="2 3">
    <name type="scientific">Chryseosolibacter indicus</name>
    <dbReference type="NCBI Taxonomy" id="2782351"/>
    <lineage>
        <taxon>Bacteria</taxon>
        <taxon>Pseudomonadati</taxon>
        <taxon>Bacteroidota</taxon>
        <taxon>Cytophagia</taxon>
        <taxon>Cytophagales</taxon>
        <taxon>Chryseotaleaceae</taxon>
        <taxon>Chryseosolibacter</taxon>
    </lineage>
</organism>
<dbReference type="RefSeq" id="WP_254155134.1">
    <property type="nucleotide sequence ID" value="NZ_JAHESD010000048.1"/>
</dbReference>
<accession>A0ABS5VWC3</accession>
<feature type="transmembrane region" description="Helical" evidence="1">
    <location>
        <begin position="49"/>
        <end position="73"/>
    </location>
</feature>
<evidence type="ECO:0000256" key="1">
    <source>
        <dbReference type="SAM" id="Phobius"/>
    </source>
</evidence>
<keyword evidence="3" id="KW-1185">Reference proteome</keyword>
<sequence>MVLDATLLMILKLISLTFLVFTFTEAGLSKIKDYKGNKAYFIDHLKGGILSGSSVLLFHLIIVQEVLTALLAIAGLCTIPFGIEAVALISVIASAVVFLQLYLGQRIAGDYAGAAGIVPYLIMSFISLIIFSLQ</sequence>
<reference evidence="2 3" key="1">
    <citation type="submission" date="2021-05" db="EMBL/GenBank/DDBJ databases">
        <title>A Polyphasic approach of four new species of the genus Ohtaekwangia: Ohtaekwangia histidinii sp. nov., Ohtaekwangia cretensis sp. nov., Ohtaekwangia indiensis sp. nov., Ohtaekwangia reichenbachii sp. nov. from diverse environment.</title>
        <authorList>
            <person name="Octaviana S."/>
        </authorList>
    </citation>
    <scope>NUCLEOTIDE SEQUENCE [LARGE SCALE GENOMIC DNA]</scope>
    <source>
        <strain evidence="2 3">PWU20</strain>
    </source>
</reference>
<name>A0ABS5VWC3_9BACT</name>
<dbReference type="Proteomes" id="UP000772618">
    <property type="component" value="Unassembled WGS sequence"/>
</dbReference>
<keyword evidence="1" id="KW-0472">Membrane</keyword>
<proteinExistence type="predicted"/>
<keyword evidence="1" id="KW-1133">Transmembrane helix</keyword>
<feature type="transmembrane region" description="Helical" evidence="1">
    <location>
        <begin position="6"/>
        <end position="28"/>
    </location>
</feature>
<evidence type="ECO:0008006" key="4">
    <source>
        <dbReference type="Google" id="ProtNLM"/>
    </source>
</evidence>
<gene>
    <name evidence="2" type="ORF">KK060_17935</name>
</gene>
<evidence type="ECO:0000313" key="2">
    <source>
        <dbReference type="EMBL" id="MBT1705179.1"/>
    </source>
</evidence>
<keyword evidence="1" id="KW-0812">Transmembrane</keyword>
<protein>
    <recommendedName>
        <fullName evidence="4">DoxX family protein</fullName>
    </recommendedName>
</protein>